<dbReference type="GO" id="GO:0006606">
    <property type="term" value="P:protein import into nucleus"/>
    <property type="evidence" value="ECO:0007669"/>
    <property type="project" value="TreeGrafter"/>
</dbReference>
<evidence type="ECO:0000256" key="14">
    <source>
        <dbReference type="SAM" id="Coils"/>
    </source>
</evidence>
<keyword evidence="6" id="KW-0509">mRNA transport</keyword>
<dbReference type="InterPro" id="IPR026010">
    <property type="entry name" value="NSP1/NUP62"/>
</dbReference>
<feature type="compositionally biased region" description="Low complexity" evidence="15">
    <location>
        <begin position="372"/>
        <end position="382"/>
    </location>
</feature>
<evidence type="ECO:0000256" key="9">
    <source>
        <dbReference type="ARBA" id="ARBA00023132"/>
    </source>
</evidence>
<evidence type="ECO:0000313" key="17">
    <source>
        <dbReference type="EMBL" id="KAJ3488760.1"/>
    </source>
</evidence>
<evidence type="ECO:0000256" key="11">
    <source>
        <dbReference type="ARBA" id="ARBA00068864"/>
    </source>
</evidence>
<dbReference type="InterPro" id="IPR007758">
    <property type="entry name" value="Nucleoporin_NSP1_C"/>
</dbReference>
<dbReference type="PANTHER" id="PTHR12084">
    <property type="entry name" value="NUCLEAR PORE GLYCOPROTEIN P62-RELATED"/>
    <property type="match status" value="1"/>
</dbReference>
<dbReference type="PANTHER" id="PTHR12084:SF0">
    <property type="entry name" value="NUCLEAR PORE GLYCOPROTEIN P62"/>
    <property type="match status" value="1"/>
</dbReference>
<dbReference type="AlphaFoldDB" id="A0AAD5V9U3"/>
<feature type="compositionally biased region" description="Polar residues" evidence="15">
    <location>
        <begin position="248"/>
        <end position="257"/>
    </location>
</feature>
<proteinExistence type="inferred from homology"/>
<keyword evidence="18" id="KW-1185">Reference proteome</keyword>
<dbReference type="GO" id="GO:0031965">
    <property type="term" value="C:nuclear membrane"/>
    <property type="evidence" value="ECO:0007669"/>
    <property type="project" value="UniProtKB-SubCell"/>
</dbReference>
<evidence type="ECO:0000256" key="10">
    <source>
        <dbReference type="ARBA" id="ARBA00023242"/>
    </source>
</evidence>
<dbReference type="EMBL" id="JANAWD010000060">
    <property type="protein sequence ID" value="KAJ3488760.1"/>
    <property type="molecule type" value="Genomic_DNA"/>
</dbReference>
<evidence type="ECO:0000256" key="1">
    <source>
        <dbReference type="ARBA" id="ARBA00004335"/>
    </source>
</evidence>
<evidence type="ECO:0000256" key="15">
    <source>
        <dbReference type="SAM" id="MobiDB-lite"/>
    </source>
</evidence>
<comment type="subcellular location">
    <subcellularLocation>
        <location evidence="1">Nucleus membrane</location>
        <topology evidence="1">Peripheral membrane protein</topology>
        <orientation evidence="1">Cytoplasmic side</orientation>
    </subcellularLocation>
    <subcellularLocation>
        <location evidence="3">Nucleus membrane</location>
        <topology evidence="3">Peripheral membrane protein</topology>
        <orientation evidence="3">Nucleoplasmic side</orientation>
    </subcellularLocation>
    <subcellularLocation>
        <location evidence="2">Nucleus</location>
        <location evidence="2">Nuclear pore complex</location>
    </subcellularLocation>
</comment>
<evidence type="ECO:0000313" key="18">
    <source>
        <dbReference type="Proteomes" id="UP001212997"/>
    </source>
</evidence>
<keyword evidence="8" id="KW-0811">Translocation</keyword>
<evidence type="ECO:0000256" key="13">
    <source>
        <dbReference type="ARBA" id="ARBA00081079"/>
    </source>
</evidence>
<dbReference type="Proteomes" id="UP001212997">
    <property type="component" value="Unassembled WGS sequence"/>
</dbReference>
<keyword evidence="9" id="KW-0906">Nuclear pore complex</keyword>
<evidence type="ECO:0000256" key="3">
    <source>
        <dbReference type="ARBA" id="ARBA00004620"/>
    </source>
</evidence>
<dbReference type="GO" id="GO:0017056">
    <property type="term" value="F:structural constituent of nuclear pore"/>
    <property type="evidence" value="ECO:0007669"/>
    <property type="project" value="InterPro"/>
</dbReference>
<comment type="caution">
    <text evidence="17">The sequence shown here is derived from an EMBL/GenBank/DDBJ whole genome shotgun (WGS) entry which is preliminary data.</text>
</comment>
<gene>
    <name evidence="17" type="ORF">NLI96_g2626</name>
</gene>
<dbReference type="Pfam" id="PF13634">
    <property type="entry name" value="Nucleoporin_FG"/>
    <property type="match status" value="3"/>
</dbReference>
<accession>A0AAD5V9U3</accession>
<keyword evidence="14" id="KW-0175">Coiled coil</keyword>
<dbReference type="GO" id="GO:0005543">
    <property type="term" value="F:phospholipid binding"/>
    <property type="evidence" value="ECO:0007669"/>
    <property type="project" value="TreeGrafter"/>
</dbReference>
<evidence type="ECO:0000256" key="4">
    <source>
        <dbReference type="ARBA" id="ARBA00005911"/>
    </source>
</evidence>
<reference evidence="17" key="1">
    <citation type="submission" date="2022-07" db="EMBL/GenBank/DDBJ databases">
        <title>Genome Sequence of Physisporinus lineatus.</title>
        <authorList>
            <person name="Buettner E."/>
        </authorList>
    </citation>
    <scope>NUCLEOTIDE SEQUENCE</scope>
    <source>
        <strain evidence="17">VT162</strain>
    </source>
</reference>
<protein>
    <recommendedName>
        <fullName evidence="11">Nucleoporin NSP1</fullName>
    </recommendedName>
    <alternativeName>
        <fullName evidence="12">Nuclear pore protein NSP1</fullName>
    </alternativeName>
    <alternativeName>
        <fullName evidence="13">Nucleoskeletal-like protein</fullName>
    </alternativeName>
</protein>
<comment type="similarity">
    <text evidence="4">Belongs to the nucleoporin NSP1/NUP62 family.</text>
</comment>
<sequence>MVQTPLDRVGGETRVTCAATSLVTFCGFCVPGLTVGKAFSKTIMFNANSSGNNAFGGAGAGANTNPLGGGLFGGKPLGTGAFGGGGTTNPLAPAPSGGLFASNSNASATAATPSNMFGSAPTGTAPASGGLFGNTANANNAPNTAAPSSTGGLFGNFAGGASTPAGGSAFGAPSSIGQSTGAFGGNNAAGPGTAPTPSGGLFGSSAAAPQASGGLFGSSTPTPAPPTGGLFGSSTPAPAPQAGGGLFGSSTPAQPAQTGGLFGGMPPPVVPAATGGTNPLLAGFGAPKPIDQTQSTTPKPTPSSFFGQPAAATPSTSAPAAPPAGGLFGGSMFKTPTVPSTTPAASTTPAGGLFSSFLGKKPDTPTPSGTATPTLQPTQPTLNLGGNNNEQKGAAPVPSALNPPSNFFSLGGTKPEEKKDGPAVAAPSLGLFGQKPPANDKKDAAAPSAFSLGGANSSSVPSALTPSPLAAAATQPVIGSSTTAASVAVSVPPPSMLRGKTIEEIVNKWSTELEAQVREFNKFASEVAVWDRSLIENGNNLAALYATVVAAEREQSDVDQSLDHIEQQQKELSSTLEAYEKATDEVLGGQGGSLRAVDTGPADTERDNNYKLATELHGHLDDLSGSLVQMIESVNALSTQPGDDAKDPNDDPMSQIAQILSSHLDSLQWIDGAVKEVESKVTEVERRVRGVSETTSSISSGGVKSRGYGLGR</sequence>
<dbReference type="FunFam" id="1.20.5.170:FF:000040">
    <property type="entry name" value="Nuclear pore glycoprotein p62"/>
    <property type="match status" value="1"/>
</dbReference>
<keyword evidence="10" id="KW-0539">Nucleus</keyword>
<evidence type="ECO:0000256" key="6">
    <source>
        <dbReference type="ARBA" id="ARBA00022816"/>
    </source>
</evidence>
<dbReference type="GO" id="GO:0044613">
    <property type="term" value="C:nuclear pore central transport channel"/>
    <property type="evidence" value="ECO:0007669"/>
    <property type="project" value="TreeGrafter"/>
</dbReference>
<feature type="domain" description="Nucleoporin NSP1-like C-terminal" evidence="16">
    <location>
        <begin position="489"/>
        <end position="590"/>
    </location>
</feature>
<feature type="compositionally biased region" description="Low complexity" evidence="15">
    <location>
        <begin position="295"/>
        <end position="319"/>
    </location>
</feature>
<keyword evidence="7" id="KW-0653">Protein transport</keyword>
<keyword evidence="5" id="KW-0813">Transport</keyword>
<feature type="compositionally biased region" description="Polar residues" evidence="15">
    <location>
        <begin position="692"/>
        <end position="702"/>
    </location>
</feature>
<evidence type="ECO:0000256" key="8">
    <source>
        <dbReference type="ARBA" id="ARBA00023010"/>
    </source>
</evidence>
<feature type="coiled-coil region" evidence="14">
    <location>
        <begin position="551"/>
        <end position="585"/>
    </location>
</feature>
<dbReference type="InterPro" id="IPR025574">
    <property type="entry name" value="Nucleoporin_FG_rpt"/>
</dbReference>
<dbReference type="Pfam" id="PF05064">
    <property type="entry name" value="Nsp1_C"/>
    <property type="match status" value="1"/>
</dbReference>
<feature type="compositionally biased region" description="Low complexity" evidence="15">
    <location>
        <begin position="181"/>
        <end position="221"/>
    </location>
</feature>
<dbReference type="GO" id="GO:0051028">
    <property type="term" value="P:mRNA transport"/>
    <property type="evidence" value="ECO:0007669"/>
    <property type="project" value="UniProtKB-KW"/>
</dbReference>
<evidence type="ECO:0000256" key="7">
    <source>
        <dbReference type="ARBA" id="ARBA00022927"/>
    </source>
</evidence>
<feature type="region of interest" description="Disordered" evidence="15">
    <location>
        <begin position="687"/>
        <end position="712"/>
    </location>
</feature>
<feature type="compositionally biased region" description="Low complexity" evidence="15">
    <location>
        <begin position="335"/>
        <end position="350"/>
    </location>
</feature>
<organism evidence="17 18">
    <name type="scientific">Meripilus lineatus</name>
    <dbReference type="NCBI Taxonomy" id="2056292"/>
    <lineage>
        <taxon>Eukaryota</taxon>
        <taxon>Fungi</taxon>
        <taxon>Dikarya</taxon>
        <taxon>Basidiomycota</taxon>
        <taxon>Agaricomycotina</taxon>
        <taxon>Agaricomycetes</taxon>
        <taxon>Polyporales</taxon>
        <taxon>Meripilaceae</taxon>
        <taxon>Meripilus</taxon>
    </lineage>
</organism>
<name>A0AAD5V9U3_9APHY</name>
<evidence type="ECO:0000259" key="16">
    <source>
        <dbReference type="Pfam" id="PF05064"/>
    </source>
</evidence>
<dbReference type="GO" id="GO:0006405">
    <property type="term" value="P:RNA export from nucleus"/>
    <property type="evidence" value="ECO:0007669"/>
    <property type="project" value="TreeGrafter"/>
</dbReference>
<evidence type="ECO:0000256" key="2">
    <source>
        <dbReference type="ARBA" id="ARBA00004567"/>
    </source>
</evidence>
<dbReference type="Gene3D" id="1.20.5.170">
    <property type="match status" value="1"/>
</dbReference>
<evidence type="ECO:0000256" key="5">
    <source>
        <dbReference type="ARBA" id="ARBA00022448"/>
    </source>
</evidence>
<feature type="region of interest" description="Disordered" evidence="15">
    <location>
        <begin position="181"/>
        <end position="459"/>
    </location>
</feature>
<evidence type="ECO:0000256" key="12">
    <source>
        <dbReference type="ARBA" id="ARBA00078941"/>
    </source>
</evidence>